<name>A0A1H7L9M8_9ACTN</name>
<dbReference type="STRING" id="46177.SAMN05660976_01501"/>
<dbReference type="PANTHER" id="PTHR38436">
    <property type="entry name" value="POLYKETIDE CYCLASE SNOAL-LIKE DOMAIN"/>
    <property type="match status" value="1"/>
</dbReference>
<dbReference type="Pfam" id="PF07366">
    <property type="entry name" value="SnoaL"/>
    <property type="match status" value="1"/>
</dbReference>
<evidence type="ECO:0000313" key="3">
    <source>
        <dbReference type="Proteomes" id="UP000198953"/>
    </source>
</evidence>
<feature type="chain" id="PRO_5011651352" evidence="1">
    <location>
        <begin position="27"/>
        <end position="212"/>
    </location>
</feature>
<gene>
    <name evidence="2" type="ORF">SAMN05660976_01501</name>
</gene>
<dbReference type="AlphaFoldDB" id="A0A1H7L9M8"/>
<organism evidence="2 3">
    <name type="scientific">Nonomuraea pusilla</name>
    <dbReference type="NCBI Taxonomy" id="46177"/>
    <lineage>
        <taxon>Bacteria</taxon>
        <taxon>Bacillati</taxon>
        <taxon>Actinomycetota</taxon>
        <taxon>Actinomycetes</taxon>
        <taxon>Streptosporangiales</taxon>
        <taxon>Streptosporangiaceae</taxon>
        <taxon>Nonomuraea</taxon>
    </lineage>
</organism>
<evidence type="ECO:0000256" key="1">
    <source>
        <dbReference type="SAM" id="SignalP"/>
    </source>
</evidence>
<keyword evidence="1" id="KW-0732">Signal</keyword>
<dbReference type="InterPro" id="IPR009959">
    <property type="entry name" value="Cyclase_SnoaL-like"/>
</dbReference>
<dbReference type="OrthoDB" id="129343at2"/>
<reference evidence="2 3" key="1">
    <citation type="submission" date="2016-10" db="EMBL/GenBank/DDBJ databases">
        <authorList>
            <person name="de Groot N.N."/>
        </authorList>
    </citation>
    <scope>NUCLEOTIDE SEQUENCE [LARGE SCALE GENOMIC DNA]</scope>
    <source>
        <strain evidence="2 3">DSM 43357</strain>
    </source>
</reference>
<accession>A0A1H7L9M8</accession>
<feature type="signal peptide" evidence="1">
    <location>
        <begin position="1"/>
        <end position="26"/>
    </location>
</feature>
<dbReference type="PANTHER" id="PTHR38436:SF1">
    <property type="entry name" value="ESTER CYCLASE"/>
    <property type="match status" value="1"/>
</dbReference>
<evidence type="ECO:0000313" key="2">
    <source>
        <dbReference type="EMBL" id="SEK95456.1"/>
    </source>
</evidence>
<keyword evidence="3" id="KW-1185">Reference proteome</keyword>
<dbReference type="InterPro" id="IPR032710">
    <property type="entry name" value="NTF2-like_dom_sf"/>
</dbReference>
<dbReference type="GO" id="GO:0030638">
    <property type="term" value="P:polyketide metabolic process"/>
    <property type="evidence" value="ECO:0007669"/>
    <property type="project" value="InterPro"/>
</dbReference>
<dbReference type="Gene3D" id="3.10.450.50">
    <property type="match status" value="1"/>
</dbReference>
<dbReference type="EMBL" id="FOBF01000003">
    <property type="protein sequence ID" value="SEK95456.1"/>
    <property type="molecule type" value="Genomic_DNA"/>
</dbReference>
<sequence>MRIRTILAAASAALCAAALASAPASAATTAATTATVTATSGGPHGARASWPWNLVDRSPGLVRPKALTVDRSIGARRAAREVRLAQLLYTFWDTGDRKYLDAAVGPGFRDNTLPPGRPQGIEGPLFASKRFRAAVPDLTCELADVLVAGDRIIARLVFRGHFTGTFAGVAGKGQAVEFNAIDIQHAGHDKIIEDWHIEDNQTLLTQLGVTAS</sequence>
<dbReference type="SUPFAM" id="SSF54427">
    <property type="entry name" value="NTF2-like"/>
    <property type="match status" value="1"/>
</dbReference>
<proteinExistence type="predicted"/>
<dbReference type="Proteomes" id="UP000198953">
    <property type="component" value="Unassembled WGS sequence"/>
</dbReference>
<protein>
    <submittedName>
        <fullName evidence="2">Predicted ester cyclase</fullName>
    </submittedName>
</protein>